<dbReference type="InterPro" id="IPR048279">
    <property type="entry name" value="MdtK-like"/>
</dbReference>
<evidence type="ECO:0000313" key="10">
    <source>
        <dbReference type="EMBL" id="PNC17302.1"/>
    </source>
</evidence>
<dbReference type="PIRSF" id="PIRSF006603">
    <property type="entry name" value="DinF"/>
    <property type="match status" value="1"/>
</dbReference>
<comment type="caution">
    <text evidence="10">The sequence shown here is derived from an EMBL/GenBank/DDBJ whole genome shotgun (WGS) entry which is preliminary data.</text>
</comment>
<comment type="subcellular location">
    <subcellularLocation>
        <location evidence="1">Cell membrane</location>
        <topology evidence="1">Multi-pass membrane protein</topology>
    </subcellularLocation>
</comment>
<evidence type="ECO:0000256" key="8">
    <source>
        <dbReference type="ARBA" id="ARBA00023136"/>
    </source>
</evidence>
<keyword evidence="6" id="KW-1133">Transmembrane helix</keyword>
<evidence type="ECO:0000256" key="2">
    <source>
        <dbReference type="ARBA" id="ARBA00022448"/>
    </source>
</evidence>
<evidence type="ECO:0000313" key="11">
    <source>
        <dbReference type="Proteomes" id="UP000236000"/>
    </source>
</evidence>
<dbReference type="GO" id="GO:0006811">
    <property type="term" value="P:monoatomic ion transport"/>
    <property type="evidence" value="ECO:0007669"/>
    <property type="project" value="UniProtKB-KW"/>
</dbReference>
<evidence type="ECO:0000256" key="1">
    <source>
        <dbReference type="ARBA" id="ARBA00004651"/>
    </source>
</evidence>
<gene>
    <name evidence="10" type="ORF">CXU22_11860</name>
</gene>
<dbReference type="InterPro" id="IPR050222">
    <property type="entry name" value="MATE_MdtK"/>
</dbReference>
<dbReference type="InterPro" id="IPR002528">
    <property type="entry name" value="MATE_fam"/>
</dbReference>
<dbReference type="NCBIfam" id="TIGR00797">
    <property type="entry name" value="matE"/>
    <property type="match status" value="1"/>
</dbReference>
<dbReference type="CDD" id="cd13131">
    <property type="entry name" value="MATE_NorM_like"/>
    <property type="match status" value="1"/>
</dbReference>
<dbReference type="GO" id="GO:0005886">
    <property type="term" value="C:plasma membrane"/>
    <property type="evidence" value="ECO:0007669"/>
    <property type="project" value="UniProtKB-SubCell"/>
</dbReference>
<dbReference type="Proteomes" id="UP000236000">
    <property type="component" value="Unassembled WGS sequence"/>
</dbReference>
<keyword evidence="4" id="KW-1003">Cell membrane</keyword>
<evidence type="ECO:0000256" key="4">
    <source>
        <dbReference type="ARBA" id="ARBA00022475"/>
    </source>
</evidence>
<dbReference type="Pfam" id="PF01554">
    <property type="entry name" value="MatE"/>
    <property type="match status" value="2"/>
</dbReference>
<keyword evidence="3" id="KW-0050">Antiport</keyword>
<organism evidence="10 11">
    <name type="scientific">Akkermansia muciniphila</name>
    <dbReference type="NCBI Taxonomy" id="239935"/>
    <lineage>
        <taxon>Bacteria</taxon>
        <taxon>Pseudomonadati</taxon>
        <taxon>Verrucomicrobiota</taxon>
        <taxon>Verrucomicrobiia</taxon>
        <taxon>Verrucomicrobiales</taxon>
        <taxon>Akkermansiaceae</taxon>
        <taxon>Akkermansia</taxon>
    </lineage>
</organism>
<evidence type="ECO:0000256" key="9">
    <source>
        <dbReference type="ARBA" id="ARBA00031636"/>
    </source>
</evidence>
<evidence type="ECO:0000256" key="5">
    <source>
        <dbReference type="ARBA" id="ARBA00022692"/>
    </source>
</evidence>
<dbReference type="PANTHER" id="PTHR43298">
    <property type="entry name" value="MULTIDRUG RESISTANCE PROTEIN NORM-RELATED"/>
    <property type="match status" value="1"/>
</dbReference>
<evidence type="ECO:0000256" key="3">
    <source>
        <dbReference type="ARBA" id="ARBA00022449"/>
    </source>
</evidence>
<dbReference type="GO" id="GO:0015297">
    <property type="term" value="F:antiporter activity"/>
    <property type="evidence" value="ECO:0007669"/>
    <property type="project" value="UniProtKB-KW"/>
</dbReference>
<name>A0A2N8HBS2_9BACT</name>
<accession>A0A2N8HBS2</accession>
<protein>
    <recommendedName>
        <fullName evidence="9">Multidrug-efflux transporter</fullName>
    </recommendedName>
</protein>
<dbReference type="PANTHER" id="PTHR43298:SF2">
    <property type="entry name" value="FMN_FAD EXPORTER YEEO-RELATED"/>
    <property type="match status" value="1"/>
</dbReference>
<dbReference type="AlphaFoldDB" id="A0A2N8HBS2"/>
<proteinExistence type="predicted"/>
<dbReference type="GO" id="GO:0042910">
    <property type="term" value="F:xenobiotic transmembrane transporter activity"/>
    <property type="evidence" value="ECO:0007669"/>
    <property type="project" value="InterPro"/>
</dbReference>
<keyword evidence="7" id="KW-0406">Ion transport</keyword>
<dbReference type="EMBL" id="PJKA01000013">
    <property type="protein sequence ID" value="PNC17302.1"/>
    <property type="molecule type" value="Genomic_DNA"/>
</dbReference>
<sequence>MPACSGSLKEECMEGKKEMNKTWNLKEMKKLIPLALPVLVVNLSIVGMGAVDAIVAGRAGVTDMAAVALGSSVYLPVALFACGVLMIIGPVIANMRGKSHESRVGYMTNHGLWLALMLSLVSMPVIYVLRNVFGWISDDVAMCQMASAYMFAIMWGLPANLGFVALKSLNEGSNMTRPAMYVGLCGLLLNIPLNYIFVFGLYGFPRMGGAGCGAATAVIFYIEFLLMFLLVYLNPKHRPYRRHIVSWRRPTPSVITHLMRLGVPIGVSQLCEVMLFCAAALVLAPLGETQVASHQIAGNVGGLVFMLPLSVGLAASIRVAYHHGRKDLAGTKSAVLSSYVLVLTICLCTFGGITLFREQIVHLYNDSEMIVSTASVLLILAAAYQLPDCLQVLSVGVLRGFRDTASITVITFFSYWIVGFPVCYILARTNWIVPAMGARGIWIGFIIGLSVAAVLLLWRVRRTTRREFALMRQEGE</sequence>
<evidence type="ECO:0000256" key="7">
    <source>
        <dbReference type="ARBA" id="ARBA00023065"/>
    </source>
</evidence>
<keyword evidence="2" id="KW-0813">Transport</keyword>
<reference evidence="10 11" key="1">
    <citation type="journal article" date="2017" name="BMC Genomics">
        <title>Genome sequencing of 39 Akkermansia muciniphila isolates reveals its population structure, genomic and functional diverisity, and global distribution in mammalian gut microbiotas.</title>
        <authorList>
            <person name="Guo X."/>
            <person name="Li S."/>
            <person name="Zhang J."/>
            <person name="Wu F."/>
            <person name="Li X."/>
            <person name="Wu D."/>
            <person name="Zhang M."/>
            <person name="Ou Z."/>
            <person name="Jie Z."/>
            <person name="Yan Q."/>
            <person name="Li P."/>
            <person name="Yi J."/>
            <person name="Peng Y."/>
        </authorList>
    </citation>
    <scope>NUCLEOTIDE SEQUENCE [LARGE SCALE GENOMIC DNA]</scope>
    <source>
        <strain evidence="10 11">GP24</strain>
    </source>
</reference>
<keyword evidence="8" id="KW-0472">Membrane</keyword>
<keyword evidence="5" id="KW-0812">Transmembrane</keyword>
<evidence type="ECO:0000256" key="6">
    <source>
        <dbReference type="ARBA" id="ARBA00022989"/>
    </source>
</evidence>